<dbReference type="Gene3D" id="3.90.420.10">
    <property type="entry name" value="Oxidoreductase, molybdopterin-binding domain"/>
    <property type="match status" value="1"/>
</dbReference>
<protein>
    <recommendedName>
        <fullName evidence="4">Oxidoreductase molybdopterin-binding domain-containing protein</fullName>
    </recommendedName>
</protein>
<feature type="chain" id="PRO_5031313776" description="Oxidoreductase molybdopterin-binding domain-containing protein" evidence="1">
    <location>
        <begin position="24"/>
        <end position="168"/>
    </location>
</feature>
<evidence type="ECO:0000256" key="1">
    <source>
        <dbReference type="SAM" id="SignalP"/>
    </source>
</evidence>
<dbReference type="Proteomes" id="UP000530268">
    <property type="component" value="Unassembled WGS sequence"/>
</dbReference>
<reference evidence="2 3" key="1">
    <citation type="submission" date="2020-08" db="EMBL/GenBank/DDBJ databases">
        <title>Genomic Encyclopedia of Type Strains, Phase IV (KMG-IV): sequencing the most valuable type-strain genomes for metagenomic binning, comparative biology and taxonomic classification.</title>
        <authorList>
            <person name="Goeker M."/>
        </authorList>
    </citation>
    <scope>NUCLEOTIDE SEQUENCE [LARGE SCALE GENOMIC DNA]</scope>
    <source>
        <strain evidence="2 3">DSM 102234</strain>
    </source>
</reference>
<evidence type="ECO:0000313" key="3">
    <source>
        <dbReference type="Proteomes" id="UP000530268"/>
    </source>
</evidence>
<dbReference type="EMBL" id="JACIEI010000018">
    <property type="protein sequence ID" value="MBB3995669.1"/>
    <property type="molecule type" value="Genomic_DNA"/>
</dbReference>
<evidence type="ECO:0000313" key="2">
    <source>
        <dbReference type="EMBL" id="MBB3995669.1"/>
    </source>
</evidence>
<accession>A0A7W6ED98</accession>
<dbReference type="InterPro" id="IPR036374">
    <property type="entry name" value="OxRdtase_Mopterin-bd_sf"/>
</dbReference>
<sequence length="168" mass="18587">MISKCAFFLFAMYFVLCATMTSAEMPAPSGPVVLSISGQIGVTNVNATAQFDVDMLEAFPQHETRTETPWHEGESAFSGPLLATLMDAVKGEGDVMQFKALNDYVSTIPVEEIHKYPLILATRVNGARITVRNKGPLIVIYPFSDMPELYNEMTFSRSAWQVVSIEIK</sequence>
<comment type="caution">
    <text evidence="2">The sequence shown here is derived from an EMBL/GenBank/DDBJ whole genome shotgun (WGS) entry which is preliminary data.</text>
</comment>
<organism evidence="2 3">
    <name type="scientific">Sulfitobacter undariae</name>
    <dbReference type="NCBI Taxonomy" id="1563671"/>
    <lineage>
        <taxon>Bacteria</taxon>
        <taxon>Pseudomonadati</taxon>
        <taxon>Pseudomonadota</taxon>
        <taxon>Alphaproteobacteria</taxon>
        <taxon>Rhodobacterales</taxon>
        <taxon>Roseobacteraceae</taxon>
        <taxon>Sulfitobacter</taxon>
    </lineage>
</organism>
<feature type="signal peptide" evidence="1">
    <location>
        <begin position="1"/>
        <end position="23"/>
    </location>
</feature>
<gene>
    <name evidence="2" type="ORF">GGR95_003333</name>
</gene>
<keyword evidence="1" id="KW-0732">Signal</keyword>
<dbReference type="RefSeq" id="WP_221384965.1">
    <property type="nucleotide sequence ID" value="NZ_JACIEI010000018.1"/>
</dbReference>
<keyword evidence="3" id="KW-1185">Reference proteome</keyword>
<name>A0A7W6ED98_9RHOB</name>
<dbReference type="SUPFAM" id="SSF56524">
    <property type="entry name" value="Oxidoreductase molybdopterin-binding domain"/>
    <property type="match status" value="1"/>
</dbReference>
<proteinExistence type="predicted"/>
<dbReference type="AlphaFoldDB" id="A0A7W6ED98"/>
<evidence type="ECO:0008006" key="4">
    <source>
        <dbReference type="Google" id="ProtNLM"/>
    </source>
</evidence>